<dbReference type="EMBL" id="CP019914">
    <property type="protein sequence ID" value="ASJ21773.1"/>
    <property type="molecule type" value="Genomic_DNA"/>
</dbReference>
<evidence type="ECO:0000256" key="3">
    <source>
        <dbReference type="SAM" id="Phobius"/>
    </source>
</evidence>
<evidence type="ECO:0000256" key="2">
    <source>
        <dbReference type="SAM" id="MobiDB-lite"/>
    </source>
</evidence>
<feature type="compositionally biased region" description="Low complexity" evidence="2">
    <location>
        <begin position="658"/>
        <end position="671"/>
    </location>
</feature>
<accession>A0AAC9TUJ9</accession>
<feature type="compositionally biased region" description="Low complexity" evidence="2">
    <location>
        <begin position="554"/>
        <end position="635"/>
    </location>
</feature>
<organism evidence="4 5">
    <name type="scientific">Brachyspira hampsonii</name>
    <dbReference type="NCBI Taxonomy" id="1287055"/>
    <lineage>
        <taxon>Bacteria</taxon>
        <taxon>Pseudomonadati</taxon>
        <taxon>Spirochaetota</taxon>
        <taxon>Spirochaetia</taxon>
        <taxon>Brachyspirales</taxon>
        <taxon>Brachyspiraceae</taxon>
        <taxon>Brachyspira</taxon>
    </lineage>
</organism>
<evidence type="ECO:0000313" key="4">
    <source>
        <dbReference type="EMBL" id="ASJ21773.1"/>
    </source>
</evidence>
<feature type="compositionally biased region" description="Basic and acidic residues" evidence="2">
    <location>
        <begin position="28"/>
        <end position="137"/>
    </location>
</feature>
<dbReference type="Proteomes" id="UP000264880">
    <property type="component" value="Chromosome"/>
</dbReference>
<keyword evidence="3" id="KW-0812">Transmembrane</keyword>
<dbReference type="AlphaFoldDB" id="A0AAC9TUJ9"/>
<dbReference type="RefSeq" id="WP_088859747.1">
    <property type="nucleotide sequence ID" value="NZ_CP019914.1"/>
</dbReference>
<evidence type="ECO:0000256" key="1">
    <source>
        <dbReference type="SAM" id="Coils"/>
    </source>
</evidence>
<feature type="compositionally biased region" description="Basic and acidic residues" evidence="2">
    <location>
        <begin position="278"/>
        <end position="296"/>
    </location>
</feature>
<reference evidence="4 5" key="1">
    <citation type="submission" date="2017-02" db="EMBL/GenBank/DDBJ databases">
        <title>Complete genome sequence of Brachyspira hampsonii genomovar I strain NSH-16 (ATCC BAA-2463).</title>
        <authorList>
            <person name="Mirajkar N.S."/>
            <person name="Gebhart C.J."/>
        </authorList>
    </citation>
    <scope>NUCLEOTIDE SEQUENCE [LARGE SCALE GENOMIC DNA]</scope>
    <source>
        <strain evidence="4 5">NSH-16</strain>
    </source>
</reference>
<feature type="region of interest" description="Disordered" evidence="2">
    <location>
        <begin position="1"/>
        <end position="137"/>
    </location>
</feature>
<keyword evidence="5" id="KW-1185">Reference proteome</keyword>
<dbReference type="KEGG" id="bhp:BHAMNSH16_09005"/>
<feature type="compositionally biased region" description="Basic and acidic residues" evidence="2">
    <location>
        <begin position="9"/>
        <end position="20"/>
    </location>
</feature>
<gene>
    <name evidence="4" type="ORF">BHAMNSH16_09005</name>
</gene>
<proteinExistence type="predicted"/>
<protein>
    <submittedName>
        <fullName evidence="4">Uncharacterized protein</fullName>
    </submittedName>
</protein>
<feature type="region of interest" description="Disordered" evidence="2">
    <location>
        <begin position="245"/>
        <end position="313"/>
    </location>
</feature>
<feature type="coiled-coil region" evidence="1">
    <location>
        <begin position="418"/>
        <end position="448"/>
    </location>
</feature>
<evidence type="ECO:0000313" key="5">
    <source>
        <dbReference type="Proteomes" id="UP000264880"/>
    </source>
</evidence>
<feature type="compositionally biased region" description="Pro residues" evidence="2">
    <location>
        <begin position="636"/>
        <end position="657"/>
    </location>
</feature>
<name>A0AAC9TUJ9_9SPIR</name>
<feature type="compositionally biased region" description="Polar residues" evidence="2">
    <location>
        <begin position="252"/>
        <end position="264"/>
    </location>
</feature>
<keyword evidence="1" id="KW-0175">Coiled coil</keyword>
<feature type="region of interest" description="Disordered" evidence="2">
    <location>
        <begin position="554"/>
        <end position="671"/>
    </location>
</feature>
<keyword evidence="3" id="KW-1133">Transmembrane helix</keyword>
<sequence length="781" mass="87592">MATRKTTTNKKEEEVKEIKKTSTKKASNKKEDTVKKTAAKKTAEKAEKKEDTVKKTAAKKTAEKAEKKEDTVKKTAAKKTAEKAEKKEDTVKKTAAKKTAEKKISQNEKVEETKENKTEIKTSDSILKKNNDDDKKDLKDIIKEATSEIKTSNRKIVLKTSTPVRKIESIKTENTENRTERESITLLKEAIKAKSKNVSRPVSVKKRIAIVDDDNLDNINTKNNTEEINTSKPVISSVFAAHNIKNEKTEENTASINENTSSSVVHDDNSPVYSFETLENKKDDDNKPEENEKIENNEISDNIDSDNKEEIENVEIKEESKEELIVEEDKKLDEIAEEKTEPETDEAKKIEDNVDNVKVEEKATYSKSDIFKRPVVIPTDDEHIQKSKFNQEEIDTAIKDAPTINENSSVESYKDYSSSKIDELKETINEKIQELKDKEIKIIETEDELKSSSLPEIEKKPVEPYVAPEHSIENNKKSNKIVPIIGIIIIILGLSFLGIQFFSGKNNEIDDNFYEEVTNNNTLNTNDLITNNIISSTNNIDSDMPKTNNAVNTQTNTVRPQTNNTVNTQTNTVRPQTNNAANTQTNTVRPQTNNAANTQTNTVRPQTNNAVNTQTNTVRPQTNNAANTQTNTAAAPTPPKEPEIPPPTPPNPPPNPPAANTNASVNNTQANNNTFAYSTDTYKTKWTDTLSSIATAELGDSRRWPSIAVLNQNIINNNPDSIVFNINIKIPNGGKKKIEDMNDNEKRALYNDYIKVSEMYLKMGKQNLANTIKNQANSILK</sequence>
<keyword evidence="3" id="KW-0472">Membrane</keyword>
<feature type="transmembrane region" description="Helical" evidence="3">
    <location>
        <begin position="481"/>
        <end position="502"/>
    </location>
</feature>